<sequence length="143" mass="15380">MFLSAVTCKWGWRRQQDLQRGREVLTGGPRDVAGWGASAGREAAAATSQAFRTTAPGMPRAALTAGLVGLGGLRRWFWMSCGSFGLESQSARSGALSPALCSVAKTKSKTILVKMLSQAGTGFSFNTKRSRLREKLTLLHYDP</sequence>
<dbReference type="RefSeq" id="XP_054944813.1">
    <property type="nucleotide sequence ID" value="XM_055088838.1"/>
</dbReference>
<dbReference type="GO" id="GO:0005840">
    <property type="term" value="C:ribosome"/>
    <property type="evidence" value="ECO:0007669"/>
    <property type="project" value="UniProtKB-KW"/>
</dbReference>
<dbReference type="CTD" id="9553"/>
<dbReference type="InterPro" id="IPR052008">
    <property type="entry name" value="Mitoribosomal_protein_bL33"/>
</dbReference>
<evidence type="ECO:0000256" key="2">
    <source>
        <dbReference type="ARBA" id="ARBA00022980"/>
    </source>
</evidence>
<dbReference type="KEGG" id="pcad:102983305"/>
<accession>A0A9W2X091</accession>
<name>A0A9W2X091_PHYMC</name>
<evidence type="ECO:0000256" key="1">
    <source>
        <dbReference type="ARBA" id="ARBA00007596"/>
    </source>
</evidence>
<dbReference type="PANTHER" id="PTHR47037:SF1">
    <property type="entry name" value="LARGE RIBOSOMAL SUBUNIT PROTEIN BL33M"/>
    <property type="match status" value="1"/>
</dbReference>
<evidence type="ECO:0000313" key="4">
    <source>
        <dbReference type="Proteomes" id="UP000248484"/>
    </source>
</evidence>
<keyword evidence="2" id="KW-0689">Ribosomal protein</keyword>
<comment type="similarity">
    <text evidence="1">Belongs to the bacterial ribosomal protein bL33 family.</text>
</comment>
<protein>
    <submittedName>
        <fullName evidence="5">Large ribosomal subunit protein bL33m</fullName>
    </submittedName>
</protein>
<dbReference type="GO" id="GO:0005739">
    <property type="term" value="C:mitochondrion"/>
    <property type="evidence" value="ECO:0007669"/>
    <property type="project" value="TreeGrafter"/>
</dbReference>
<keyword evidence="3" id="KW-0687">Ribonucleoprotein</keyword>
<dbReference type="GO" id="GO:1990904">
    <property type="term" value="C:ribonucleoprotein complex"/>
    <property type="evidence" value="ECO:0007669"/>
    <property type="project" value="UniProtKB-KW"/>
</dbReference>
<dbReference type="AlphaFoldDB" id="A0A9W2X091"/>
<keyword evidence="4" id="KW-1185">Reference proteome</keyword>
<dbReference type="Proteomes" id="UP000248484">
    <property type="component" value="Chromosome 12"/>
</dbReference>
<dbReference type="InterPro" id="IPR038584">
    <property type="entry name" value="Ribosomal_bL33_sf"/>
</dbReference>
<organism evidence="4 5">
    <name type="scientific">Physeter macrocephalus</name>
    <name type="common">Sperm whale</name>
    <name type="synonym">Physeter catodon</name>
    <dbReference type="NCBI Taxonomy" id="9755"/>
    <lineage>
        <taxon>Eukaryota</taxon>
        <taxon>Metazoa</taxon>
        <taxon>Chordata</taxon>
        <taxon>Craniata</taxon>
        <taxon>Vertebrata</taxon>
        <taxon>Euteleostomi</taxon>
        <taxon>Mammalia</taxon>
        <taxon>Eutheria</taxon>
        <taxon>Laurasiatheria</taxon>
        <taxon>Artiodactyla</taxon>
        <taxon>Whippomorpha</taxon>
        <taxon>Cetacea</taxon>
        <taxon>Odontoceti</taxon>
        <taxon>Physeteridae</taxon>
        <taxon>Physeter</taxon>
    </lineage>
</organism>
<dbReference type="Gene3D" id="2.20.28.120">
    <property type="entry name" value="Ribosomal protein L33"/>
    <property type="match status" value="1"/>
</dbReference>
<dbReference type="PANTHER" id="PTHR47037">
    <property type="entry name" value="39S RIBOSOMAL PROTEIN L33, MITOCHONDRIAL"/>
    <property type="match status" value="1"/>
</dbReference>
<evidence type="ECO:0000256" key="3">
    <source>
        <dbReference type="ARBA" id="ARBA00023274"/>
    </source>
</evidence>
<gene>
    <name evidence="5" type="primary">MRPL33</name>
</gene>
<dbReference type="GeneID" id="102983305"/>
<evidence type="ECO:0000313" key="5">
    <source>
        <dbReference type="RefSeq" id="XP_054944813.1"/>
    </source>
</evidence>
<reference evidence="5" key="1">
    <citation type="submission" date="2025-08" db="UniProtKB">
        <authorList>
            <consortium name="RefSeq"/>
        </authorList>
    </citation>
    <scope>IDENTIFICATION</scope>
    <source>
        <tissue evidence="5">Muscle</tissue>
    </source>
</reference>
<proteinExistence type="inferred from homology"/>
<dbReference type="OrthoDB" id="275534at2759"/>